<dbReference type="Proteomes" id="UP001518140">
    <property type="component" value="Unassembled WGS sequence"/>
</dbReference>
<sequence>MTAMQRIEFLNYPDDERPSALLWGFRIDGTDLRVHVADATRDLWRQEHEEETQAEQERFLLTQHNGLYVSEVGDPARHFLGDPAPEFAHPSTGATPVLGCCCGVWGCWPLLAMITTTPETVTWTSFRQPFRREWGELPLGPYVFARPAYATALAEPIRVAEDPLGHGR</sequence>
<organism evidence="1 2">
    <name type="scientific">Streptomyces ureilyticus</name>
    <dbReference type="NCBI Taxonomy" id="1775131"/>
    <lineage>
        <taxon>Bacteria</taxon>
        <taxon>Bacillati</taxon>
        <taxon>Actinomycetota</taxon>
        <taxon>Actinomycetes</taxon>
        <taxon>Kitasatosporales</taxon>
        <taxon>Streptomycetaceae</taxon>
        <taxon>Streptomyces</taxon>
    </lineage>
</organism>
<keyword evidence="2" id="KW-1185">Reference proteome</keyword>
<reference evidence="1 2" key="1">
    <citation type="submission" date="2020-02" db="EMBL/GenBank/DDBJ databases">
        <title>Whole-genome analyses of novel actinobacteria.</title>
        <authorList>
            <person name="Sahin N."/>
            <person name="Tokatli A."/>
        </authorList>
    </citation>
    <scope>NUCLEOTIDE SEQUENCE [LARGE SCALE GENOMIC DNA]</scope>
    <source>
        <strain evidence="1 2">YC419</strain>
    </source>
</reference>
<gene>
    <name evidence="1" type="ORF">G6048_31660</name>
</gene>
<protein>
    <submittedName>
        <fullName evidence="1">Uncharacterized protein</fullName>
    </submittedName>
</protein>
<comment type="caution">
    <text evidence="1">The sequence shown here is derived from an EMBL/GenBank/DDBJ whole genome shotgun (WGS) entry which is preliminary data.</text>
</comment>
<proteinExistence type="predicted"/>
<dbReference type="EMBL" id="JAAKZX010000130">
    <property type="protein sequence ID" value="NGO46493.1"/>
    <property type="molecule type" value="Genomic_DNA"/>
</dbReference>
<evidence type="ECO:0000313" key="1">
    <source>
        <dbReference type="EMBL" id="NGO46493.1"/>
    </source>
</evidence>
<name>A0ABX0E1T3_9ACTN</name>
<accession>A0ABX0E1T3</accession>
<evidence type="ECO:0000313" key="2">
    <source>
        <dbReference type="Proteomes" id="UP001518140"/>
    </source>
</evidence>